<proteinExistence type="predicted"/>
<dbReference type="OrthoDB" id="166971at2759"/>
<reference evidence="2" key="1">
    <citation type="submission" date="2019-03" db="EMBL/GenBank/DDBJ databases">
        <title>Long read genome sequence of the mycoparasitic Pythium oligandrum ATCC 38472 isolated from sugarbeet rhizosphere.</title>
        <authorList>
            <person name="Gaulin E."/>
        </authorList>
    </citation>
    <scope>NUCLEOTIDE SEQUENCE</scope>
    <source>
        <strain evidence="2">ATCC 38472_TT</strain>
    </source>
</reference>
<feature type="signal peptide" evidence="1">
    <location>
        <begin position="1"/>
        <end position="16"/>
    </location>
</feature>
<accession>A0A8K1CQ94</accession>
<evidence type="ECO:0000313" key="3">
    <source>
        <dbReference type="Proteomes" id="UP000794436"/>
    </source>
</evidence>
<organism evidence="2 3">
    <name type="scientific">Pythium oligandrum</name>
    <name type="common">Mycoparasitic fungus</name>
    <dbReference type="NCBI Taxonomy" id="41045"/>
    <lineage>
        <taxon>Eukaryota</taxon>
        <taxon>Sar</taxon>
        <taxon>Stramenopiles</taxon>
        <taxon>Oomycota</taxon>
        <taxon>Peronosporomycetes</taxon>
        <taxon>Pythiales</taxon>
        <taxon>Pythiaceae</taxon>
        <taxon>Pythium</taxon>
    </lineage>
</organism>
<evidence type="ECO:0000256" key="1">
    <source>
        <dbReference type="SAM" id="SignalP"/>
    </source>
</evidence>
<feature type="chain" id="PRO_5035431471" evidence="1">
    <location>
        <begin position="17"/>
        <end position="465"/>
    </location>
</feature>
<protein>
    <submittedName>
        <fullName evidence="2">Uncharacterized protein</fullName>
    </submittedName>
</protein>
<dbReference type="AlphaFoldDB" id="A0A8K1CQ94"/>
<dbReference type="Proteomes" id="UP000794436">
    <property type="component" value="Unassembled WGS sequence"/>
</dbReference>
<evidence type="ECO:0000313" key="2">
    <source>
        <dbReference type="EMBL" id="TMW67540.1"/>
    </source>
</evidence>
<sequence>MKTCAFLALAATACSAADINIQGAQRAMAPAATDVRVATADILNRPTGLLNKNTLAMDNNVHVARSNVVFSQNDLIKMTKQVEQALNSEEHGTAATLTRSVMRSVSAPDTDSSLMTKASAVVAAKGGDTSTLSQRIADFVKAAAEQSVQTQSDRGMITRVGTTDILRQPTGVINKNVVLSDDQIAMSRTAFTPSQNDQVDMSNAKVADVVAPATSLRVGKINMEQDQADINIQGAQRAMAPAATDVRVATADILNRPTGLLNKNTLAMDNNVHVARSNVVFSQNDLIKMTKQVEQALNSEEHGTAATLTRSVMRSVSAPDTDSSLMTKASAVVAAKGGDTSTLSQRIADFVKAAAEQSVQTQSDRGMITRVGTKDILRQPTGVINKNVVLSDDQIAMSRTAFTPSQNDQVDMSNAKVADVVAPATSLRVGKINMEQDQADDKKEYFGWGWGYPGWGGWGRWGGWW</sequence>
<keyword evidence="1" id="KW-0732">Signal</keyword>
<gene>
    <name evidence="2" type="ORF">Poli38472_011160</name>
</gene>
<keyword evidence="3" id="KW-1185">Reference proteome</keyword>
<name>A0A8K1CQ94_PYTOL</name>
<dbReference type="EMBL" id="SPLM01000004">
    <property type="protein sequence ID" value="TMW67540.1"/>
    <property type="molecule type" value="Genomic_DNA"/>
</dbReference>
<comment type="caution">
    <text evidence="2">The sequence shown here is derived from an EMBL/GenBank/DDBJ whole genome shotgun (WGS) entry which is preliminary data.</text>
</comment>